<organism evidence="2 3">
    <name type="scientific">Trematosphaeria pertusa</name>
    <dbReference type="NCBI Taxonomy" id="390896"/>
    <lineage>
        <taxon>Eukaryota</taxon>
        <taxon>Fungi</taxon>
        <taxon>Dikarya</taxon>
        <taxon>Ascomycota</taxon>
        <taxon>Pezizomycotina</taxon>
        <taxon>Dothideomycetes</taxon>
        <taxon>Pleosporomycetidae</taxon>
        <taxon>Pleosporales</taxon>
        <taxon>Massarineae</taxon>
        <taxon>Trematosphaeriaceae</taxon>
        <taxon>Trematosphaeria</taxon>
    </lineage>
</organism>
<proteinExistence type="predicted"/>
<feature type="transmembrane region" description="Helical" evidence="1">
    <location>
        <begin position="281"/>
        <end position="300"/>
    </location>
</feature>
<evidence type="ECO:0000256" key="1">
    <source>
        <dbReference type="SAM" id="Phobius"/>
    </source>
</evidence>
<keyword evidence="1" id="KW-0472">Membrane</keyword>
<name>A0A6A6ITW6_9PLEO</name>
<dbReference type="GeneID" id="54574232"/>
<dbReference type="AlphaFoldDB" id="A0A6A6ITW6"/>
<feature type="transmembrane region" description="Helical" evidence="1">
    <location>
        <begin position="58"/>
        <end position="75"/>
    </location>
</feature>
<protein>
    <submittedName>
        <fullName evidence="2">Uncharacterized protein</fullName>
    </submittedName>
</protein>
<sequence length="360" mass="41234">MNSTAEKVGWTTEPGGRGTVGLLWSCFATIFLCTWSAVHPNLPALSDSPWKTFRRKIGYMLFCIVAPEWTATNALEDFRVVNMFKRKYKLRHPVSKRRWSLKHYYFLEMGGYVIQTDQMHRIRIDSLVLIELIRDGIIEAPELEDEDIDDRSKANWFTKFIALLQVTYFIAQLLARAIDQLPITTLELFTLGIVFCALVTYASFWQKPFDVNRPVVLRPPNAHEGGRHHDSLKDVGRTHLLQSPYANGYITWLLSLLVFVPFGAVHMIGWNFSFPSAAERWLWRAASVFCMAAPMPILALTDYLERHPGPKYADWVLGVGTTLYIVVRAYLCVEMLVGLRAVPAGVYRTVDWTEYFPAFG</sequence>
<keyword evidence="3" id="KW-1185">Reference proteome</keyword>
<reference evidence="2" key="1">
    <citation type="journal article" date="2020" name="Stud. Mycol.">
        <title>101 Dothideomycetes genomes: a test case for predicting lifestyles and emergence of pathogens.</title>
        <authorList>
            <person name="Haridas S."/>
            <person name="Albert R."/>
            <person name="Binder M."/>
            <person name="Bloem J."/>
            <person name="Labutti K."/>
            <person name="Salamov A."/>
            <person name="Andreopoulos B."/>
            <person name="Baker S."/>
            <person name="Barry K."/>
            <person name="Bills G."/>
            <person name="Bluhm B."/>
            <person name="Cannon C."/>
            <person name="Castanera R."/>
            <person name="Culley D."/>
            <person name="Daum C."/>
            <person name="Ezra D."/>
            <person name="Gonzalez J."/>
            <person name="Henrissat B."/>
            <person name="Kuo A."/>
            <person name="Liang C."/>
            <person name="Lipzen A."/>
            <person name="Lutzoni F."/>
            <person name="Magnuson J."/>
            <person name="Mondo S."/>
            <person name="Nolan M."/>
            <person name="Ohm R."/>
            <person name="Pangilinan J."/>
            <person name="Park H.-J."/>
            <person name="Ramirez L."/>
            <person name="Alfaro M."/>
            <person name="Sun H."/>
            <person name="Tritt A."/>
            <person name="Yoshinaga Y."/>
            <person name="Zwiers L.-H."/>
            <person name="Turgeon B."/>
            <person name="Goodwin S."/>
            <person name="Spatafora J."/>
            <person name="Crous P."/>
            <person name="Grigoriev I."/>
        </authorList>
    </citation>
    <scope>NUCLEOTIDE SEQUENCE</scope>
    <source>
        <strain evidence="2">CBS 122368</strain>
    </source>
</reference>
<dbReference type="RefSeq" id="XP_033688989.1">
    <property type="nucleotide sequence ID" value="XM_033820902.1"/>
</dbReference>
<feature type="transmembrane region" description="Helical" evidence="1">
    <location>
        <begin position="186"/>
        <end position="204"/>
    </location>
</feature>
<feature type="transmembrane region" description="Helical" evidence="1">
    <location>
        <begin position="156"/>
        <end position="174"/>
    </location>
</feature>
<gene>
    <name evidence="2" type="ORF">BU26DRAFT_232987</name>
</gene>
<accession>A0A6A6ITW6</accession>
<evidence type="ECO:0000313" key="3">
    <source>
        <dbReference type="Proteomes" id="UP000800094"/>
    </source>
</evidence>
<evidence type="ECO:0000313" key="2">
    <source>
        <dbReference type="EMBL" id="KAF2253985.1"/>
    </source>
</evidence>
<feature type="transmembrane region" description="Helical" evidence="1">
    <location>
        <begin position="20"/>
        <end position="38"/>
    </location>
</feature>
<feature type="transmembrane region" description="Helical" evidence="1">
    <location>
        <begin position="312"/>
        <end position="331"/>
    </location>
</feature>
<dbReference type="OrthoDB" id="3061561at2759"/>
<dbReference type="Proteomes" id="UP000800094">
    <property type="component" value="Unassembled WGS sequence"/>
</dbReference>
<dbReference type="PANTHER" id="PTHR35043:SF8">
    <property type="entry name" value="DUF4220 DOMAIN-CONTAINING PROTEIN"/>
    <property type="match status" value="1"/>
</dbReference>
<feature type="transmembrane region" description="Helical" evidence="1">
    <location>
        <begin position="249"/>
        <end position="269"/>
    </location>
</feature>
<dbReference type="EMBL" id="ML987191">
    <property type="protein sequence ID" value="KAF2253985.1"/>
    <property type="molecule type" value="Genomic_DNA"/>
</dbReference>
<keyword evidence="1" id="KW-1133">Transmembrane helix</keyword>
<keyword evidence="1" id="KW-0812">Transmembrane</keyword>
<dbReference type="PANTHER" id="PTHR35043">
    <property type="entry name" value="TRANSCRIPTION FACTOR DOMAIN-CONTAINING PROTEIN"/>
    <property type="match status" value="1"/>
</dbReference>